<name>A0A1E3VUT9_9HYPH</name>
<evidence type="ECO:0000313" key="3">
    <source>
        <dbReference type="Proteomes" id="UP000094472"/>
    </source>
</evidence>
<protein>
    <recommendedName>
        <fullName evidence="1">Hydantoinase A/oxoprolinase domain-containing protein</fullName>
    </recommendedName>
</protein>
<gene>
    <name evidence="2" type="ORF">AUC69_13040</name>
</gene>
<dbReference type="InterPro" id="IPR002821">
    <property type="entry name" value="Hydantoinase_A"/>
</dbReference>
<evidence type="ECO:0000313" key="2">
    <source>
        <dbReference type="EMBL" id="ODR97041.1"/>
    </source>
</evidence>
<reference evidence="2 3" key="1">
    <citation type="journal article" date="2016" name="Environ. Microbiol.">
        <title>New Methyloceanibacter diversity from North Sea sediments includes methanotroph containing solely the soluble methane monooxygenase.</title>
        <authorList>
            <person name="Vekeman B."/>
            <person name="Kerckhof F.M."/>
            <person name="Cremers G."/>
            <person name="de Vos P."/>
            <person name="Vandamme P."/>
            <person name="Boon N."/>
            <person name="Op den Camp H.J."/>
            <person name="Heylen K."/>
        </authorList>
    </citation>
    <scope>NUCLEOTIDE SEQUENCE [LARGE SCALE GENOMIC DNA]</scope>
    <source>
        <strain evidence="2 3">R-67175</strain>
    </source>
</reference>
<dbReference type="STRING" id="1774969.AUC69_13040"/>
<keyword evidence="3" id="KW-1185">Reference proteome</keyword>
<organism evidence="2 3">
    <name type="scientific">Methyloceanibacter superfactus</name>
    <dbReference type="NCBI Taxonomy" id="1774969"/>
    <lineage>
        <taxon>Bacteria</taxon>
        <taxon>Pseudomonadati</taxon>
        <taxon>Pseudomonadota</taxon>
        <taxon>Alphaproteobacteria</taxon>
        <taxon>Hyphomicrobiales</taxon>
        <taxon>Hyphomicrobiaceae</taxon>
        <taxon>Methyloceanibacter</taxon>
    </lineage>
</organism>
<dbReference type="Gene3D" id="3.30.420.190">
    <property type="entry name" value="conserved archaeal protein q6m145"/>
    <property type="match status" value="1"/>
</dbReference>
<dbReference type="Proteomes" id="UP000094472">
    <property type="component" value="Unassembled WGS sequence"/>
</dbReference>
<dbReference type="EMBL" id="LPWF01000027">
    <property type="protein sequence ID" value="ODR97041.1"/>
    <property type="molecule type" value="Genomic_DNA"/>
</dbReference>
<dbReference type="AlphaFoldDB" id="A0A1E3VUT9"/>
<dbReference type="Gene3D" id="3.30.420.40">
    <property type="match status" value="1"/>
</dbReference>
<accession>A0A1E3VUT9</accession>
<dbReference type="GO" id="GO:0016787">
    <property type="term" value="F:hydrolase activity"/>
    <property type="evidence" value="ECO:0007669"/>
    <property type="project" value="InterPro"/>
</dbReference>
<evidence type="ECO:0000259" key="1">
    <source>
        <dbReference type="Pfam" id="PF01968"/>
    </source>
</evidence>
<feature type="domain" description="Hydantoinase A/oxoprolinase" evidence="1">
    <location>
        <begin position="53"/>
        <end position="299"/>
    </location>
</feature>
<dbReference type="InterPro" id="IPR002756">
    <property type="entry name" value="MfnF"/>
</dbReference>
<dbReference type="OrthoDB" id="1792672at2"/>
<dbReference type="Pfam" id="PF01968">
    <property type="entry name" value="Hydantoinase_A"/>
    <property type="match status" value="1"/>
</dbReference>
<proteinExistence type="predicted"/>
<dbReference type="NCBIfam" id="TIGR03123">
    <property type="entry name" value="one_C_unchar_1"/>
    <property type="match status" value="1"/>
</dbReference>
<dbReference type="RefSeq" id="WP_158008080.1">
    <property type="nucleotide sequence ID" value="NZ_LPWF01000027.1"/>
</dbReference>
<sequence>MGFGRANVKLAQVEDGRVTAVTQIPCPAIADPGKFNQAVAVALEACPAEGRHAVTMTGELSDVFPSRAAGVAYLTGLMIKTTGPATLFYSLKDGLVGGDAVRAHWPDVASANWHASATLAAQLCTNGLLVDVGTTTTDLIPLKDGTAAAIGLTDGERMTEGELIYGGVVRTPVMAIAQTAPFKGRMQGIAAERFATMADVYRITGELPDNADPYPAADQRGKSVTESAGRLARMLGRDADDAEFIAWKALAHYLARRQLEQIEADARVLLEREDLPVDAPVIGAGCGRFLAQTLATRLERPYRDFVDLIDCDPEMADLAAVCAPAVAVALLASAPAAP</sequence>
<comment type="caution">
    <text evidence="2">The sequence shown here is derived from an EMBL/GenBank/DDBJ whole genome shotgun (WGS) entry which is preliminary data.</text>
</comment>